<name>A0A484G9J5_COLOR</name>
<dbReference type="Proteomes" id="UP000014480">
    <property type="component" value="Unassembled WGS sequence"/>
</dbReference>
<keyword evidence="2" id="KW-1185">Reference proteome</keyword>
<reference evidence="2" key="1">
    <citation type="journal article" date="2013" name="New Phytol.">
        <title>Comparative genomic and transcriptomic analyses reveal the hemibiotrophic stage shift of Colletotrichum fungi.</title>
        <authorList>
            <person name="Gan P."/>
            <person name="Ikeda K."/>
            <person name="Irieda H."/>
            <person name="Narusaka M."/>
            <person name="O'Connell R.J."/>
            <person name="Narusaka Y."/>
            <person name="Takano Y."/>
            <person name="Kubo Y."/>
            <person name="Shirasu K."/>
        </authorList>
    </citation>
    <scope>NUCLEOTIDE SEQUENCE [LARGE SCALE GENOMIC DNA]</scope>
    <source>
        <strain evidence="2">104-T / ATCC 96160 / CBS 514.97 / LARS 414 / MAFF 240422</strain>
    </source>
</reference>
<evidence type="ECO:0000313" key="2">
    <source>
        <dbReference type="Proteomes" id="UP000014480"/>
    </source>
</evidence>
<evidence type="ECO:0000313" key="1">
    <source>
        <dbReference type="EMBL" id="TDZ26317.1"/>
    </source>
</evidence>
<proteinExistence type="predicted"/>
<gene>
    <name evidence="1" type="ORF">Cob_v000846</name>
</gene>
<accession>A0A484G9J5</accession>
<dbReference type="AlphaFoldDB" id="A0A484G9J5"/>
<reference evidence="2" key="2">
    <citation type="journal article" date="2019" name="Mol. Plant Microbe Interact.">
        <title>Genome sequence resources for four phytopathogenic fungi from the Colletotrichum orbiculare species complex.</title>
        <authorList>
            <person name="Gan P."/>
            <person name="Tsushima A."/>
            <person name="Narusaka M."/>
            <person name="Narusaka Y."/>
            <person name="Takano Y."/>
            <person name="Kubo Y."/>
            <person name="Shirasu K."/>
        </authorList>
    </citation>
    <scope>GENOME REANNOTATION</scope>
    <source>
        <strain evidence="2">104-T / ATCC 96160 / CBS 514.97 / LARS 414 / MAFF 240422</strain>
    </source>
</reference>
<protein>
    <submittedName>
        <fullName evidence="1">Uncharacterized protein</fullName>
    </submittedName>
</protein>
<dbReference type="EMBL" id="AMCV02000001">
    <property type="protein sequence ID" value="TDZ26317.1"/>
    <property type="molecule type" value="Genomic_DNA"/>
</dbReference>
<organism evidence="1 2">
    <name type="scientific">Colletotrichum orbiculare (strain 104-T / ATCC 96160 / CBS 514.97 / LARS 414 / MAFF 240422)</name>
    <name type="common">Cucumber anthracnose fungus</name>
    <name type="synonym">Colletotrichum lagenarium</name>
    <dbReference type="NCBI Taxonomy" id="1213857"/>
    <lineage>
        <taxon>Eukaryota</taxon>
        <taxon>Fungi</taxon>
        <taxon>Dikarya</taxon>
        <taxon>Ascomycota</taxon>
        <taxon>Pezizomycotina</taxon>
        <taxon>Sordariomycetes</taxon>
        <taxon>Hypocreomycetidae</taxon>
        <taxon>Glomerellales</taxon>
        <taxon>Glomerellaceae</taxon>
        <taxon>Colletotrichum</taxon>
        <taxon>Colletotrichum orbiculare species complex</taxon>
    </lineage>
</organism>
<comment type="caution">
    <text evidence="1">The sequence shown here is derived from an EMBL/GenBank/DDBJ whole genome shotgun (WGS) entry which is preliminary data.</text>
</comment>
<sequence length="75" mass="8757">MRYGRSQRRHTQIAEARRNTISRGTVLADAERQSLIDARLDKEVRHLNKEQKTKRSNLSSFLRSVRGHLSWAKPS</sequence>